<dbReference type="GO" id="GO:0033194">
    <property type="term" value="P:response to hydroperoxide"/>
    <property type="evidence" value="ECO:0007669"/>
    <property type="project" value="TreeGrafter"/>
</dbReference>
<evidence type="ECO:0000313" key="2">
    <source>
        <dbReference type="Proteomes" id="UP000015388"/>
    </source>
</evidence>
<dbReference type="RefSeq" id="WP_020935012.1">
    <property type="nucleotide sequence ID" value="NC_021915.1"/>
</dbReference>
<protein>
    <submittedName>
        <fullName evidence="1">Uncharacterized protein</fullName>
    </submittedName>
</protein>
<dbReference type="AlphaFoldDB" id="S5SV64"/>
<dbReference type="OrthoDB" id="3210767at2"/>
<dbReference type="GO" id="GO:0005829">
    <property type="term" value="C:cytosol"/>
    <property type="evidence" value="ECO:0007669"/>
    <property type="project" value="TreeGrafter"/>
</dbReference>
<dbReference type="PATRIC" id="fig|1224163.3.peg.1613"/>
<dbReference type="PANTHER" id="PTHR30283:SF4">
    <property type="entry name" value="PEROXIDE STRESS RESISTANCE PROTEIN YAAA"/>
    <property type="match status" value="1"/>
</dbReference>
<dbReference type="Pfam" id="PF03883">
    <property type="entry name" value="H2O2_YaaD"/>
    <property type="match status" value="1"/>
</dbReference>
<dbReference type="KEGG" id="cmd:B841_08030"/>
<proteinExistence type="predicted"/>
<dbReference type="HOGENOM" id="CLU_071581_0_0_11"/>
<gene>
    <name evidence="1" type="ORF">B841_08030</name>
</gene>
<evidence type="ECO:0000313" key="1">
    <source>
        <dbReference type="EMBL" id="AGS35079.1"/>
    </source>
</evidence>
<dbReference type="EMBL" id="CP003924">
    <property type="protein sequence ID" value="AGS35079.1"/>
    <property type="molecule type" value="Genomic_DNA"/>
</dbReference>
<dbReference type="PANTHER" id="PTHR30283">
    <property type="entry name" value="PEROXIDE STRESS RESPONSE PROTEIN YAAA"/>
    <property type="match status" value="1"/>
</dbReference>
<dbReference type="eggNOG" id="COG3022">
    <property type="taxonomic scope" value="Bacteria"/>
</dbReference>
<keyword evidence="2" id="KW-1185">Reference proteome</keyword>
<dbReference type="NCBIfam" id="NF002546">
    <property type="entry name" value="PRK02101.2-4"/>
    <property type="match status" value="1"/>
</dbReference>
<organism evidence="1 2">
    <name type="scientific">Corynebacterium maris DSM 45190</name>
    <dbReference type="NCBI Taxonomy" id="1224163"/>
    <lineage>
        <taxon>Bacteria</taxon>
        <taxon>Bacillati</taxon>
        <taxon>Actinomycetota</taxon>
        <taxon>Actinomycetes</taxon>
        <taxon>Mycobacteriales</taxon>
        <taxon>Corynebacteriaceae</taxon>
        <taxon>Corynebacterium</taxon>
    </lineage>
</organism>
<sequence>MLIVLPPSETKAPGGAGAPLEFSRLSFPSLNPVREELVAALSALQVEEAMAQLGLSERLRGEAEANRELFSAPTMPAVERYTGVLYDALDAATLPDRRQLAVGSALFGVLGADDPIPRYRLSGGSKLDRRTMKSRWGASVTEALSEVDGLVVDLRSGAYQQLGPLKRAVTVRVESVLDDGTRKVVSHFNKHHKGVLARELADKRADSIDDVASLAEAAGMTVEVISDTQLTLVV</sequence>
<dbReference type="STRING" id="1224163.B841_08030"/>
<name>S5SV64_9CORY</name>
<reference evidence="1 2" key="1">
    <citation type="submission" date="2012-11" db="EMBL/GenBank/DDBJ databases">
        <title>The complete genome sequence of Corynebacterium maris Coryn-1 (=DSM 45190).</title>
        <authorList>
            <person name="Schaffert L."/>
            <person name="Albersmeier A."/>
            <person name="Kalinowski J."/>
            <person name="Ruckert C."/>
        </authorList>
    </citation>
    <scope>NUCLEOTIDE SEQUENCE [LARGE SCALE GENOMIC DNA]</scope>
    <source>
        <strain evidence="2">Coryn-1</strain>
    </source>
</reference>
<accession>S5SV64</accession>
<dbReference type="InterPro" id="IPR005583">
    <property type="entry name" value="YaaA"/>
</dbReference>
<dbReference type="Proteomes" id="UP000015388">
    <property type="component" value="Chromosome"/>
</dbReference>